<reference evidence="11" key="1">
    <citation type="submission" date="2020-08" db="EMBL/GenBank/DDBJ databases">
        <title>Multicomponent nature underlies the extraordinary mechanical properties of spider dragline silk.</title>
        <authorList>
            <person name="Kono N."/>
            <person name="Nakamura H."/>
            <person name="Mori M."/>
            <person name="Yoshida Y."/>
            <person name="Ohtoshi R."/>
            <person name="Malay A.D."/>
            <person name="Moran D.A.P."/>
            <person name="Tomita M."/>
            <person name="Numata K."/>
            <person name="Arakawa K."/>
        </authorList>
    </citation>
    <scope>NUCLEOTIDE SEQUENCE</scope>
</reference>
<feature type="domain" description="Ig-like" evidence="10">
    <location>
        <begin position="181"/>
        <end position="273"/>
    </location>
</feature>
<accession>A0A8X6QJQ2</accession>
<organism evidence="11 12">
    <name type="scientific">Nephila pilipes</name>
    <name type="common">Giant wood spider</name>
    <name type="synonym">Nephila maculata</name>
    <dbReference type="NCBI Taxonomy" id="299642"/>
    <lineage>
        <taxon>Eukaryota</taxon>
        <taxon>Metazoa</taxon>
        <taxon>Ecdysozoa</taxon>
        <taxon>Arthropoda</taxon>
        <taxon>Chelicerata</taxon>
        <taxon>Arachnida</taxon>
        <taxon>Araneae</taxon>
        <taxon>Araneomorphae</taxon>
        <taxon>Entelegynae</taxon>
        <taxon>Araneoidea</taxon>
        <taxon>Nephilidae</taxon>
        <taxon>Nephila</taxon>
    </lineage>
</organism>
<feature type="domain" description="Ig-like" evidence="10">
    <location>
        <begin position="283"/>
        <end position="377"/>
    </location>
</feature>
<keyword evidence="3" id="KW-0732">Signal</keyword>
<evidence type="ECO:0000256" key="2">
    <source>
        <dbReference type="ARBA" id="ARBA00022475"/>
    </source>
</evidence>
<dbReference type="InterPro" id="IPR007110">
    <property type="entry name" value="Ig-like_dom"/>
</dbReference>
<keyword evidence="2" id="KW-1003">Cell membrane</keyword>
<comment type="subcellular location">
    <subcellularLocation>
        <location evidence="1">Cell membrane</location>
    </subcellularLocation>
</comment>
<protein>
    <submittedName>
        <fullName evidence="11">Lachesin</fullName>
    </submittedName>
</protein>
<evidence type="ECO:0000256" key="4">
    <source>
        <dbReference type="ARBA" id="ARBA00022737"/>
    </source>
</evidence>
<evidence type="ECO:0000256" key="6">
    <source>
        <dbReference type="ARBA" id="ARBA00023157"/>
    </source>
</evidence>
<dbReference type="Pfam" id="PF13927">
    <property type="entry name" value="Ig_3"/>
    <property type="match status" value="2"/>
</dbReference>
<feature type="compositionally biased region" description="Basic and acidic residues" evidence="9">
    <location>
        <begin position="432"/>
        <end position="460"/>
    </location>
</feature>
<dbReference type="InterPro" id="IPR003599">
    <property type="entry name" value="Ig_sub"/>
</dbReference>
<feature type="compositionally biased region" description="Polar residues" evidence="9">
    <location>
        <begin position="385"/>
        <end position="408"/>
    </location>
</feature>
<dbReference type="SMART" id="SM00409">
    <property type="entry name" value="IG"/>
    <property type="match status" value="3"/>
</dbReference>
<sequence>MDTLWTFFAVFGSARHSLDPEATIASGNGVVYSLVIFPRRYSQLPFFHVFIRLIQINIIWTYASCKKNCGVDNLVEAEPEFADPILNVTVAIGRDAQLSCTVENLGTYRAAWIKVETKAILTIHHHIITRNYRISLSHSDNRNFILQIKNVQAADKGGYMCQVNTVPMKSQVGYLDVLVPPDILDQGSSSDVVIREGANVTLTCKAGGYPTPNITWRREDNEPIPLGAWQGQKVTDPNAVTYEGEILSITRVSRLHTGAYLCIAANGVPPSVSRRIILHVNFPPVLWIPNQLVGAVAGRDVTLDCHTEAYPTSINYWGRRANEMIITNDRMQVVTKERTYKSHIRLTIKNLQPEDYGDYKCYSKNSLGATEGSVRLYEIPPPTSQPTKDTSSIRRQSSEAFPQHQSLGSVKDSTEDSTVSKWKRPVMTDGAYRMKEHINTVEDEKDSSEKDSPQLRKEIDEGNLLMISHLNL</sequence>
<dbReference type="GO" id="GO:0005886">
    <property type="term" value="C:plasma membrane"/>
    <property type="evidence" value="ECO:0007669"/>
    <property type="project" value="UniProtKB-SubCell"/>
</dbReference>
<dbReference type="SMART" id="SM00408">
    <property type="entry name" value="IGc2"/>
    <property type="match status" value="3"/>
</dbReference>
<dbReference type="SMART" id="SM00406">
    <property type="entry name" value="IGv"/>
    <property type="match status" value="2"/>
</dbReference>
<keyword evidence="4" id="KW-0677">Repeat</keyword>
<dbReference type="InterPro" id="IPR013783">
    <property type="entry name" value="Ig-like_fold"/>
</dbReference>
<dbReference type="GO" id="GO:0043005">
    <property type="term" value="C:neuron projection"/>
    <property type="evidence" value="ECO:0007669"/>
    <property type="project" value="TreeGrafter"/>
</dbReference>
<keyword evidence="12" id="KW-1185">Reference proteome</keyword>
<dbReference type="InterPro" id="IPR036179">
    <property type="entry name" value="Ig-like_dom_sf"/>
</dbReference>
<keyword evidence="8" id="KW-0393">Immunoglobulin domain</keyword>
<evidence type="ECO:0000256" key="3">
    <source>
        <dbReference type="ARBA" id="ARBA00022729"/>
    </source>
</evidence>
<dbReference type="SUPFAM" id="SSF48726">
    <property type="entry name" value="Immunoglobulin"/>
    <property type="match status" value="3"/>
</dbReference>
<dbReference type="FunFam" id="2.60.40.10:FF:000328">
    <property type="entry name" value="CLUMA_CG000981, isoform A"/>
    <property type="match status" value="1"/>
</dbReference>
<evidence type="ECO:0000256" key="7">
    <source>
        <dbReference type="ARBA" id="ARBA00023180"/>
    </source>
</evidence>
<comment type="caution">
    <text evidence="11">The sequence shown here is derived from an EMBL/GenBank/DDBJ whole genome shotgun (WGS) entry which is preliminary data.</text>
</comment>
<evidence type="ECO:0000259" key="10">
    <source>
        <dbReference type="PROSITE" id="PS50835"/>
    </source>
</evidence>
<evidence type="ECO:0000313" key="11">
    <source>
        <dbReference type="EMBL" id="GFU25850.1"/>
    </source>
</evidence>
<dbReference type="EMBL" id="BMAW01128512">
    <property type="protein sequence ID" value="GFU25850.1"/>
    <property type="molecule type" value="Genomic_DNA"/>
</dbReference>
<feature type="domain" description="Ig-like" evidence="10">
    <location>
        <begin position="79"/>
        <end position="173"/>
    </location>
</feature>
<dbReference type="PANTHER" id="PTHR12231:SF253">
    <property type="entry name" value="DPR-INTERACTING PROTEIN ETA, ISOFORM B-RELATED"/>
    <property type="match status" value="1"/>
</dbReference>
<evidence type="ECO:0000256" key="5">
    <source>
        <dbReference type="ARBA" id="ARBA00023136"/>
    </source>
</evidence>
<name>A0A8X6QJQ2_NEPPI</name>
<evidence type="ECO:0000313" key="12">
    <source>
        <dbReference type="Proteomes" id="UP000887013"/>
    </source>
</evidence>
<gene>
    <name evidence="11" type="primary">Lac</name>
    <name evidence="11" type="ORF">NPIL_157931</name>
</gene>
<evidence type="ECO:0000256" key="8">
    <source>
        <dbReference type="ARBA" id="ARBA00023319"/>
    </source>
</evidence>
<evidence type="ECO:0000256" key="1">
    <source>
        <dbReference type="ARBA" id="ARBA00004236"/>
    </source>
</evidence>
<feature type="region of interest" description="Disordered" evidence="9">
    <location>
        <begin position="374"/>
        <end position="460"/>
    </location>
</feature>
<keyword evidence="6" id="KW-1015">Disulfide bond</keyword>
<keyword evidence="7" id="KW-0325">Glycoprotein</keyword>
<dbReference type="FunFam" id="2.60.40.10:FF:000376">
    <property type="entry name" value="CLUMA_CG000981, isoform A"/>
    <property type="match status" value="1"/>
</dbReference>
<dbReference type="PANTHER" id="PTHR12231">
    <property type="entry name" value="CTX-RELATED TYPE I TRANSMEMBRANE PROTEIN"/>
    <property type="match status" value="1"/>
</dbReference>
<keyword evidence="5" id="KW-0472">Membrane</keyword>
<dbReference type="AlphaFoldDB" id="A0A8X6QJQ2"/>
<dbReference type="InterPro" id="IPR013106">
    <property type="entry name" value="Ig_V-set"/>
</dbReference>
<dbReference type="InterPro" id="IPR003598">
    <property type="entry name" value="Ig_sub2"/>
</dbReference>
<dbReference type="InterPro" id="IPR051170">
    <property type="entry name" value="Neural/epithelial_adhesion"/>
</dbReference>
<dbReference type="OrthoDB" id="10012075at2759"/>
<dbReference type="Gene3D" id="2.60.40.10">
    <property type="entry name" value="Immunoglobulins"/>
    <property type="match status" value="3"/>
</dbReference>
<dbReference type="PROSITE" id="PS50835">
    <property type="entry name" value="IG_LIKE"/>
    <property type="match status" value="3"/>
</dbReference>
<dbReference type="Pfam" id="PF07686">
    <property type="entry name" value="V-set"/>
    <property type="match status" value="1"/>
</dbReference>
<evidence type="ECO:0000256" key="9">
    <source>
        <dbReference type="SAM" id="MobiDB-lite"/>
    </source>
</evidence>
<dbReference type="Proteomes" id="UP000887013">
    <property type="component" value="Unassembled WGS sequence"/>
</dbReference>
<proteinExistence type="predicted"/>